<protein>
    <recommendedName>
        <fullName evidence="2">RlpA-like protein double-psi beta-barrel domain-containing protein</fullName>
    </recommendedName>
</protein>
<proteinExistence type="predicted"/>
<evidence type="ECO:0000313" key="3">
    <source>
        <dbReference type="EMBL" id="PJG50768.1"/>
    </source>
</evidence>
<dbReference type="OrthoDB" id="9779128at2"/>
<feature type="domain" description="RlpA-like protein double-psi beta-barrel" evidence="2">
    <location>
        <begin position="27"/>
        <end position="103"/>
    </location>
</feature>
<dbReference type="InterPro" id="IPR009009">
    <property type="entry name" value="RlpA-like_DPBB"/>
</dbReference>
<dbReference type="SUPFAM" id="SSF50685">
    <property type="entry name" value="Barwin-like endoglucanases"/>
    <property type="match status" value="1"/>
</dbReference>
<accession>A0A2M8QYX5</accession>
<keyword evidence="1" id="KW-0732">Signal</keyword>
<dbReference type="Proteomes" id="UP000231194">
    <property type="component" value="Unassembled WGS sequence"/>
</dbReference>
<comment type="caution">
    <text evidence="3">The sequence shown here is derived from an EMBL/GenBank/DDBJ whole genome shotgun (WGS) entry which is preliminary data.</text>
</comment>
<gene>
    <name evidence="3" type="ORF">CVM73_34670</name>
</gene>
<feature type="signal peptide" evidence="1">
    <location>
        <begin position="1"/>
        <end position="25"/>
    </location>
</feature>
<organism evidence="3 4">
    <name type="scientific">Bradyrhizobium forestalis</name>
    <dbReference type="NCBI Taxonomy" id="1419263"/>
    <lineage>
        <taxon>Bacteria</taxon>
        <taxon>Pseudomonadati</taxon>
        <taxon>Pseudomonadota</taxon>
        <taxon>Alphaproteobacteria</taxon>
        <taxon>Hyphomicrobiales</taxon>
        <taxon>Nitrobacteraceae</taxon>
        <taxon>Bradyrhizobium</taxon>
    </lineage>
</organism>
<dbReference type="AlphaFoldDB" id="A0A2M8QYX5"/>
<sequence>MRAQPTLFFCCLTVFSLSVFSVAHAESGLASYYGYGKAGRGGEMTCAHRTRPFGSVLKVSYSGRTIQCRVNDRGPFIRGRIVDLSVPAARALGMMSDGVVRVSVD</sequence>
<dbReference type="Gene3D" id="2.40.40.10">
    <property type="entry name" value="RlpA-like domain"/>
    <property type="match status" value="1"/>
</dbReference>
<name>A0A2M8QYX5_9BRAD</name>
<evidence type="ECO:0000256" key="1">
    <source>
        <dbReference type="SAM" id="SignalP"/>
    </source>
</evidence>
<dbReference type="PANTHER" id="PTHR34183">
    <property type="entry name" value="ENDOLYTIC PEPTIDOGLYCAN TRANSGLYCOSYLASE RLPA"/>
    <property type="match status" value="1"/>
</dbReference>
<dbReference type="RefSeq" id="WP_100236233.1">
    <property type="nucleotide sequence ID" value="NZ_PGVG01000050.1"/>
</dbReference>
<keyword evidence="4" id="KW-1185">Reference proteome</keyword>
<dbReference type="InterPro" id="IPR036908">
    <property type="entry name" value="RlpA-like_sf"/>
</dbReference>
<dbReference type="CDD" id="cd22268">
    <property type="entry name" value="DPBB_RlpA-like"/>
    <property type="match status" value="1"/>
</dbReference>
<dbReference type="EMBL" id="PGVG01000050">
    <property type="protein sequence ID" value="PJG50768.1"/>
    <property type="molecule type" value="Genomic_DNA"/>
</dbReference>
<reference evidence="3 4" key="1">
    <citation type="submission" date="2017-11" db="EMBL/GenBank/DDBJ databases">
        <title>Bradyrhizobium forestalis sp. nov., an efficient nitrogen-fixing bacterium isolated from nodules of forest legume species in the Amazon.</title>
        <authorList>
            <person name="Costa E.M."/>
            <person name="Guimaraes A."/>
            <person name="Carvalho T.S."/>
            <person name="Rodrigues T.L."/>
            <person name="Ribeiro P.R.A."/>
            <person name="Lebbe L."/>
            <person name="Willems A."/>
            <person name="Moreira F.M.S."/>
        </authorList>
    </citation>
    <scope>NUCLEOTIDE SEQUENCE [LARGE SCALE GENOMIC DNA]</scope>
    <source>
        <strain evidence="3 4">INPA54B</strain>
    </source>
</reference>
<dbReference type="PANTHER" id="PTHR34183:SF8">
    <property type="entry name" value="ENDOLYTIC PEPTIDOGLYCAN TRANSGLYCOSYLASE RLPA-RELATED"/>
    <property type="match status" value="1"/>
</dbReference>
<evidence type="ECO:0000259" key="2">
    <source>
        <dbReference type="Pfam" id="PF03330"/>
    </source>
</evidence>
<evidence type="ECO:0000313" key="4">
    <source>
        <dbReference type="Proteomes" id="UP000231194"/>
    </source>
</evidence>
<feature type="chain" id="PRO_5014935249" description="RlpA-like protein double-psi beta-barrel domain-containing protein" evidence="1">
    <location>
        <begin position="26"/>
        <end position="105"/>
    </location>
</feature>
<dbReference type="Pfam" id="PF03330">
    <property type="entry name" value="DPBB_1"/>
    <property type="match status" value="1"/>
</dbReference>